<dbReference type="PANTHER" id="PTHR16181">
    <property type="entry name" value="PROTEIN FAM83A-RELATED"/>
    <property type="match status" value="1"/>
</dbReference>
<dbReference type="Proteomes" id="UP000007635">
    <property type="component" value="Chromosome VI"/>
</dbReference>
<feature type="compositionally biased region" description="Basic and acidic residues" evidence="4">
    <location>
        <begin position="615"/>
        <end position="630"/>
    </location>
</feature>
<comment type="similarity">
    <text evidence="2">Belongs to the FAM83 family.</text>
</comment>
<dbReference type="Pfam" id="PF07894">
    <property type="entry name" value="SACK1"/>
    <property type="match status" value="1"/>
</dbReference>
<organism evidence="6 7">
    <name type="scientific">Gasterosteus aculeatus aculeatus</name>
    <name type="common">three-spined stickleback</name>
    <dbReference type="NCBI Taxonomy" id="481459"/>
    <lineage>
        <taxon>Eukaryota</taxon>
        <taxon>Metazoa</taxon>
        <taxon>Chordata</taxon>
        <taxon>Craniata</taxon>
        <taxon>Vertebrata</taxon>
        <taxon>Euteleostomi</taxon>
        <taxon>Actinopterygii</taxon>
        <taxon>Neopterygii</taxon>
        <taxon>Teleostei</taxon>
        <taxon>Neoteleostei</taxon>
        <taxon>Acanthomorphata</taxon>
        <taxon>Eupercaria</taxon>
        <taxon>Perciformes</taxon>
        <taxon>Cottioidei</taxon>
        <taxon>Gasterosteales</taxon>
        <taxon>Gasterosteidae</taxon>
        <taxon>Gasterosteus</taxon>
    </lineage>
</organism>
<proteinExistence type="inferred from homology"/>
<comment type="subcellular location">
    <subcellularLocation>
        <location evidence="1">Cytoplasm</location>
    </subcellularLocation>
</comment>
<evidence type="ECO:0000256" key="2">
    <source>
        <dbReference type="ARBA" id="ARBA00006937"/>
    </source>
</evidence>
<feature type="region of interest" description="Disordered" evidence="4">
    <location>
        <begin position="606"/>
        <end position="631"/>
    </location>
</feature>
<sequence>METQDFSMLSSLRGELKLEEFIQPHYKESYRLAIDCLASGGRESYQEFLKGERLGSFLSENELLFITEKAENIPPKNDTEETVGPLDSHSSSGTYWPVHSEGDAPDLELGWPDVLLEKLQTNIDLLFHPPRQNKPTIKEVVRKHIQDARQVIAIAMDEFTDVDIFKEAVDASIRGVPVYVLLDDFHLNGFLAMAENQNVKINQLRNMRVRTVKGPDYVCRSGAKFHGAMEQKFLLVDCLTAIYGSYGFTWSFEKIHLSMVQLITGHLVKSYDEEFRTLYARSTVPSELCPSEGLSQRNGRQILPQDTHKVERRDQLRHTLDTVYRKTCERNQGVRDLERKLFEEQPQHFGLLKENGIAANNHMPQFPSTESINFIKRHSYAGERQDECIPQNFRPRASNWNISKETGSGTNHFPVDSYLQAPQIQRGHNMRQSYSGNDKQVISMQQNMPTLENTSKSFMRTFRIESYLKRPEVPFGDSCDYLDQFEPQDKGSSFMQGRMRSSLVFRSTVAEQVEPNRYLNNSSTCVNSLAAPTTPAHYSSMHWNPTAAAENTISNDEYMFNRNNLQVLDDNRNNANYGPGRGSYPAVYASLGRSAGRHMIPNPDIMSDNWHKRRSLADPRPNPEYKHESSSHMYGDLAGTQVNRSTAGINAQSGGYRSYLKEDQRSASHYDVKSVADTKSHGTPNWQEPPSRTVSTAALEVNSKDPTNKSNSMSSPHFPINSGKKIKSFLNIPEKKEDSVGAADTLSLKSSCSTDTLTADDERRMSYSGAKLPQSTTNSVRSSPGHQMKRIGGTDLTSSKPRFGSKELQDPPEVSLPKPAAQKKLSIFDRSTRPVPGRGPETCLYSRYESIDKKRSAHGFGKSQEKTKSLPKAEADIEHNITRAGRGHQENKLEKFLQRMGLKHKNK</sequence>
<feature type="region of interest" description="Disordered" evidence="4">
    <location>
        <begin position="855"/>
        <end position="874"/>
    </location>
</feature>
<dbReference type="GO" id="GO:0016020">
    <property type="term" value="C:membrane"/>
    <property type="evidence" value="ECO:0007669"/>
    <property type="project" value="TreeGrafter"/>
</dbReference>
<dbReference type="SUPFAM" id="SSF56024">
    <property type="entry name" value="Phospholipase D/nuclease"/>
    <property type="match status" value="1"/>
</dbReference>
<feature type="region of interest" description="Disordered" evidence="4">
    <location>
        <begin position="881"/>
        <end position="907"/>
    </location>
</feature>
<dbReference type="GeneID" id="120821020"/>
<reference evidence="6 7" key="1">
    <citation type="journal article" date="2021" name="G3 (Bethesda)">
        <title>Improved contiguity of the threespine stickleback genome using long-read sequencing.</title>
        <authorList>
            <person name="Nath S."/>
            <person name="Shaw D.E."/>
            <person name="White M.A."/>
        </authorList>
    </citation>
    <scope>NUCLEOTIDE SEQUENCE [LARGE SCALE GENOMIC DNA]</scope>
    <source>
        <strain evidence="6 7">Lake Benthic</strain>
    </source>
</reference>
<feature type="region of interest" description="Disordered" evidence="4">
    <location>
        <begin position="769"/>
        <end position="843"/>
    </location>
</feature>
<dbReference type="GO" id="GO:0005737">
    <property type="term" value="C:cytoplasm"/>
    <property type="evidence" value="ECO:0007669"/>
    <property type="project" value="UniProtKB-SubCell"/>
</dbReference>
<evidence type="ECO:0000256" key="1">
    <source>
        <dbReference type="ARBA" id="ARBA00004496"/>
    </source>
</evidence>
<reference evidence="6" key="3">
    <citation type="submission" date="2025-09" db="UniProtKB">
        <authorList>
            <consortium name="Ensembl"/>
        </authorList>
    </citation>
    <scope>IDENTIFICATION</scope>
</reference>
<dbReference type="InterPro" id="IPR050944">
    <property type="entry name" value="FAM83"/>
</dbReference>
<name>A0AAQ4NNJ7_GASAC</name>
<feature type="compositionally biased region" description="Basic and acidic residues" evidence="4">
    <location>
        <begin position="881"/>
        <end position="897"/>
    </location>
</feature>
<protein>
    <submittedName>
        <fullName evidence="6">Family with sequence similarity 83 member B</fullName>
    </submittedName>
</protein>
<evidence type="ECO:0000256" key="3">
    <source>
        <dbReference type="ARBA" id="ARBA00022490"/>
    </source>
</evidence>
<dbReference type="PANTHER" id="PTHR16181:SF29">
    <property type="entry name" value="PROTEIN FAM83A-RELATED"/>
    <property type="match status" value="1"/>
</dbReference>
<feature type="domain" description="Scaffolding anchor of CK1" evidence="5">
    <location>
        <begin position="21"/>
        <end position="283"/>
    </location>
</feature>
<dbReference type="Gene3D" id="3.30.870.10">
    <property type="entry name" value="Endonuclease Chain A"/>
    <property type="match status" value="1"/>
</dbReference>
<evidence type="ECO:0000259" key="5">
    <source>
        <dbReference type="Pfam" id="PF07894"/>
    </source>
</evidence>
<keyword evidence="3" id="KW-0963">Cytoplasm</keyword>
<feature type="compositionally biased region" description="Polar residues" evidence="4">
    <location>
        <begin position="773"/>
        <end position="785"/>
    </location>
</feature>
<dbReference type="Ensembl" id="ENSGACT00000079150.1">
    <property type="protein sequence ID" value="ENSGACP00000028154.1"/>
    <property type="gene ID" value="ENSGACG00000030688.1"/>
</dbReference>
<evidence type="ECO:0000313" key="6">
    <source>
        <dbReference type="Ensembl" id="ENSGACP00000028154.1"/>
    </source>
</evidence>
<reference evidence="6" key="2">
    <citation type="submission" date="2025-08" db="UniProtKB">
        <authorList>
            <consortium name="Ensembl"/>
        </authorList>
    </citation>
    <scope>IDENTIFICATION</scope>
</reference>
<evidence type="ECO:0000313" key="7">
    <source>
        <dbReference type="Proteomes" id="UP000007635"/>
    </source>
</evidence>
<dbReference type="RefSeq" id="XP_040035293.1">
    <property type="nucleotide sequence ID" value="XM_040179359.1"/>
</dbReference>
<keyword evidence="7" id="KW-1185">Reference proteome</keyword>
<dbReference type="GeneTree" id="ENSGT00940000157889"/>
<dbReference type="FunFam" id="3.30.870.10:FF:000004">
    <property type="entry name" value="protein FAM83H isoform X2"/>
    <property type="match status" value="1"/>
</dbReference>
<feature type="compositionally biased region" description="Basic and acidic residues" evidence="4">
    <location>
        <begin position="863"/>
        <end position="874"/>
    </location>
</feature>
<evidence type="ECO:0000256" key="4">
    <source>
        <dbReference type="SAM" id="MobiDB-lite"/>
    </source>
</evidence>
<dbReference type="GO" id="GO:0007165">
    <property type="term" value="P:signal transduction"/>
    <property type="evidence" value="ECO:0007669"/>
    <property type="project" value="TreeGrafter"/>
</dbReference>
<dbReference type="AlphaFoldDB" id="A0AAQ4NNJ7"/>
<dbReference type="InterPro" id="IPR012461">
    <property type="entry name" value="SACK1"/>
</dbReference>
<accession>A0AAQ4NNJ7</accession>
<dbReference type="GO" id="GO:0019901">
    <property type="term" value="F:protein kinase binding"/>
    <property type="evidence" value="ECO:0007669"/>
    <property type="project" value="TreeGrafter"/>
</dbReference>